<evidence type="ECO:0000313" key="2">
    <source>
        <dbReference type="Proteomes" id="UP000626148"/>
    </source>
</evidence>
<proteinExistence type="predicted"/>
<dbReference type="Proteomes" id="UP000626148">
    <property type="component" value="Unassembled WGS sequence"/>
</dbReference>
<dbReference type="RefSeq" id="WP_189610027.1">
    <property type="nucleotide sequence ID" value="NZ_BMXR01000007.1"/>
</dbReference>
<dbReference type="AlphaFoldDB" id="A0A918NDR3"/>
<dbReference type="EMBL" id="BMXR01000007">
    <property type="protein sequence ID" value="GGX59696.1"/>
    <property type="molecule type" value="Genomic_DNA"/>
</dbReference>
<comment type="caution">
    <text evidence="1">The sequence shown here is derived from an EMBL/GenBank/DDBJ whole genome shotgun (WGS) entry which is preliminary data.</text>
</comment>
<evidence type="ECO:0000313" key="1">
    <source>
        <dbReference type="EMBL" id="GGX59696.1"/>
    </source>
</evidence>
<gene>
    <name evidence="1" type="ORF">GCM10007392_29580</name>
</gene>
<reference evidence="1" key="2">
    <citation type="submission" date="2020-09" db="EMBL/GenBank/DDBJ databases">
        <authorList>
            <person name="Sun Q."/>
            <person name="Kim S."/>
        </authorList>
    </citation>
    <scope>NUCLEOTIDE SEQUENCE</scope>
    <source>
        <strain evidence="1">KCTC 22169</strain>
    </source>
</reference>
<organism evidence="1 2">
    <name type="scientific">Saccharospirillum salsuginis</name>
    <dbReference type="NCBI Taxonomy" id="418750"/>
    <lineage>
        <taxon>Bacteria</taxon>
        <taxon>Pseudomonadati</taxon>
        <taxon>Pseudomonadota</taxon>
        <taxon>Gammaproteobacteria</taxon>
        <taxon>Oceanospirillales</taxon>
        <taxon>Saccharospirillaceae</taxon>
        <taxon>Saccharospirillum</taxon>
    </lineage>
</organism>
<keyword evidence="2" id="KW-1185">Reference proteome</keyword>
<protein>
    <submittedName>
        <fullName evidence="1">Uncharacterized protein</fullName>
    </submittedName>
</protein>
<accession>A0A918NDR3</accession>
<reference evidence="1" key="1">
    <citation type="journal article" date="2014" name="Int. J. Syst. Evol. Microbiol.">
        <title>Complete genome sequence of Corynebacterium casei LMG S-19264T (=DSM 44701T), isolated from a smear-ripened cheese.</title>
        <authorList>
            <consortium name="US DOE Joint Genome Institute (JGI-PGF)"/>
            <person name="Walter F."/>
            <person name="Albersmeier A."/>
            <person name="Kalinowski J."/>
            <person name="Ruckert C."/>
        </authorList>
    </citation>
    <scope>NUCLEOTIDE SEQUENCE</scope>
    <source>
        <strain evidence="1">KCTC 22169</strain>
    </source>
</reference>
<name>A0A918NDR3_9GAMM</name>
<sequence length="67" mass="7560">MAAIILGKNLLSEDELIEFAFSPDNRTDRNLVELRQQAGDAAMLSSLMLIRMMKADRFYIEGKPNEG</sequence>